<dbReference type="Proteomes" id="UP001199319">
    <property type="component" value="Unassembled WGS sequence"/>
</dbReference>
<sequence length="194" mass="20677">MTEHILSMIGLAKKAGQVAIGEEPVGSAARAKDARVILVAQNAAGSVRRAMSFGQTGACLCLTVPFDKDQLGRALGRTSCAMAAITDIGFAEAIVKKLAALDPERYAPAAQRLEVKALRAAQRRAEQAQHEKNLRRGKKKAAPVQAAPAPQAPQKPERSARRPRRPGPRPQGNRPRFAGSRPVHKGKGSPKTSK</sequence>
<proteinExistence type="predicted"/>
<feature type="region of interest" description="Disordered" evidence="1">
    <location>
        <begin position="121"/>
        <end position="194"/>
    </location>
</feature>
<evidence type="ECO:0000313" key="2">
    <source>
        <dbReference type="EMBL" id="MCC2130010.1"/>
    </source>
</evidence>
<protein>
    <submittedName>
        <fullName evidence="2">50S ribosomal protein L7</fullName>
    </submittedName>
</protein>
<dbReference type="RefSeq" id="WP_302929243.1">
    <property type="nucleotide sequence ID" value="NZ_JAJEPW010000033.1"/>
</dbReference>
<reference evidence="2" key="1">
    <citation type="submission" date="2021-10" db="EMBL/GenBank/DDBJ databases">
        <title>Anaerobic single-cell dispensing facilitates the cultivation of human gut bacteria.</title>
        <authorList>
            <person name="Afrizal A."/>
        </authorList>
    </citation>
    <scope>NUCLEOTIDE SEQUENCE</scope>
    <source>
        <strain evidence="2">CLA-AA-H272</strain>
    </source>
</reference>
<evidence type="ECO:0000256" key="1">
    <source>
        <dbReference type="SAM" id="MobiDB-lite"/>
    </source>
</evidence>
<name>A0AAE3DEW4_9FIRM</name>
<organism evidence="2 3">
    <name type="scientific">Brotocaccenecus cirricatena</name>
    <dbReference type="NCBI Taxonomy" id="3064195"/>
    <lineage>
        <taxon>Bacteria</taxon>
        <taxon>Bacillati</taxon>
        <taxon>Bacillota</taxon>
        <taxon>Clostridia</taxon>
        <taxon>Eubacteriales</taxon>
        <taxon>Oscillospiraceae</taxon>
        <taxon>Brotocaccenecus</taxon>
    </lineage>
</organism>
<comment type="caution">
    <text evidence="2">The sequence shown here is derived from an EMBL/GenBank/DDBJ whole genome shotgun (WGS) entry which is preliminary data.</text>
</comment>
<dbReference type="GO" id="GO:0005840">
    <property type="term" value="C:ribosome"/>
    <property type="evidence" value="ECO:0007669"/>
    <property type="project" value="UniProtKB-KW"/>
</dbReference>
<keyword evidence="2" id="KW-0687">Ribonucleoprotein</keyword>
<dbReference type="InterPro" id="IPR029064">
    <property type="entry name" value="Ribosomal_eL30-like_sf"/>
</dbReference>
<dbReference type="Gene3D" id="3.30.1330.30">
    <property type="match status" value="1"/>
</dbReference>
<dbReference type="AlphaFoldDB" id="A0AAE3DEW4"/>
<accession>A0AAE3DEW4</accession>
<dbReference type="SUPFAM" id="SSF55315">
    <property type="entry name" value="L30e-like"/>
    <property type="match status" value="1"/>
</dbReference>
<keyword evidence="3" id="KW-1185">Reference proteome</keyword>
<gene>
    <name evidence="2" type="ORF">LKD37_10885</name>
</gene>
<keyword evidence="2" id="KW-0689">Ribosomal protein</keyword>
<feature type="compositionally biased region" description="Basic residues" evidence="1">
    <location>
        <begin position="182"/>
        <end position="194"/>
    </location>
</feature>
<feature type="compositionally biased region" description="Low complexity" evidence="1">
    <location>
        <begin position="142"/>
        <end position="154"/>
    </location>
</feature>
<feature type="compositionally biased region" description="Basic and acidic residues" evidence="1">
    <location>
        <begin position="121"/>
        <end position="134"/>
    </location>
</feature>
<evidence type="ECO:0000313" key="3">
    <source>
        <dbReference type="Proteomes" id="UP001199319"/>
    </source>
</evidence>
<dbReference type="EMBL" id="JAJEPW010000033">
    <property type="protein sequence ID" value="MCC2130010.1"/>
    <property type="molecule type" value="Genomic_DNA"/>
</dbReference>